<name>A0ABY7F1X8_MYAAR</name>
<organism evidence="12 13">
    <name type="scientific">Mya arenaria</name>
    <name type="common">Soft-shell clam</name>
    <dbReference type="NCBI Taxonomy" id="6604"/>
    <lineage>
        <taxon>Eukaryota</taxon>
        <taxon>Metazoa</taxon>
        <taxon>Spiralia</taxon>
        <taxon>Lophotrochozoa</taxon>
        <taxon>Mollusca</taxon>
        <taxon>Bivalvia</taxon>
        <taxon>Autobranchia</taxon>
        <taxon>Heteroconchia</taxon>
        <taxon>Euheterodonta</taxon>
        <taxon>Imparidentia</taxon>
        <taxon>Neoheterodontei</taxon>
        <taxon>Myida</taxon>
        <taxon>Myoidea</taxon>
        <taxon>Myidae</taxon>
        <taxon>Mya</taxon>
    </lineage>
</organism>
<evidence type="ECO:0000256" key="8">
    <source>
        <dbReference type="ARBA" id="ARBA00030014"/>
    </source>
</evidence>
<accession>A0ABY7F1X8</accession>
<protein>
    <recommendedName>
        <fullName evidence="3">PCNA-associated factor</fullName>
    </recommendedName>
    <alternativeName>
        <fullName evidence="8">PCNA-associated factor of 15 kDa</fullName>
    </alternativeName>
    <alternativeName>
        <fullName evidence="9">PCNA-clamp-associated factor</fullName>
    </alternativeName>
</protein>
<evidence type="ECO:0000313" key="12">
    <source>
        <dbReference type="EMBL" id="WAR15189.1"/>
    </source>
</evidence>
<evidence type="ECO:0000256" key="5">
    <source>
        <dbReference type="ARBA" id="ARBA00022763"/>
    </source>
</evidence>
<evidence type="ECO:0000256" key="10">
    <source>
        <dbReference type="SAM" id="MobiDB-lite"/>
    </source>
</evidence>
<comment type="subcellular location">
    <subcellularLocation>
        <location evidence="2">Cytoplasm</location>
        <location evidence="2">Perinuclear region</location>
    </subcellularLocation>
    <subcellularLocation>
        <location evidence="1">Nucleus</location>
    </subcellularLocation>
</comment>
<dbReference type="Pfam" id="PF15715">
    <property type="entry name" value="PAF"/>
    <property type="match status" value="1"/>
</dbReference>
<keyword evidence="13" id="KW-1185">Reference proteome</keyword>
<keyword evidence="6" id="KW-0234">DNA repair</keyword>
<evidence type="ECO:0000256" key="7">
    <source>
        <dbReference type="ARBA" id="ARBA00023242"/>
    </source>
</evidence>
<feature type="compositionally biased region" description="Basic and acidic residues" evidence="10">
    <location>
        <begin position="73"/>
        <end position="85"/>
    </location>
</feature>
<dbReference type="PANTHER" id="PTHR15679:SF8">
    <property type="entry name" value="PCNA-ASSOCIATED FACTOR"/>
    <property type="match status" value="1"/>
</dbReference>
<dbReference type="Proteomes" id="UP001164746">
    <property type="component" value="Chromosome 9"/>
</dbReference>
<evidence type="ECO:0000256" key="9">
    <source>
        <dbReference type="ARBA" id="ARBA00031186"/>
    </source>
</evidence>
<keyword evidence="7" id="KW-0539">Nucleus</keyword>
<evidence type="ECO:0000259" key="11">
    <source>
        <dbReference type="Pfam" id="PF15715"/>
    </source>
</evidence>
<evidence type="ECO:0000256" key="2">
    <source>
        <dbReference type="ARBA" id="ARBA00004556"/>
    </source>
</evidence>
<feature type="region of interest" description="Disordered" evidence="10">
    <location>
        <begin position="1"/>
        <end position="85"/>
    </location>
</feature>
<dbReference type="InterPro" id="IPR040444">
    <property type="entry name" value="PCNA-AF"/>
</dbReference>
<gene>
    <name evidence="12" type="ORF">MAR_005294</name>
</gene>
<keyword evidence="5" id="KW-0227">DNA damage</keyword>
<proteinExistence type="predicted"/>
<dbReference type="InterPro" id="IPR031444">
    <property type="entry name" value="PCNA-AF_dom"/>
</dbReference>
<sequence length="85" mass="8614">MVRTKADGGGGSSGSRKGKNAKYGGGNPAIQRPTPDWQKGIGSFLSPGKSKVDKENAQPSDDVEITGSSEAGCSKDIEAGSSKDS</sequence>
<evidence type="ECO:0000313" key="13">
    <source>
        <dbReference type="Proteomes" id="UP001164746"/>
    </source>
</evidence>
<evidence type="ECO:0000256" key="1">
    <source>
        <dbReference type="ARBA" id="ARBA00004123"/>
    </source>
</evidence>
<evidence type="ECO:0000256" key="6">
    <source>
        <dbReference type="ARBA" id="ARBA00023204"/>
    </source>
</evidence>
<dbReference type="EMBL" id="CP111020">
    <property type="protein sequence ID" value="WAR15189.1"/>
    <property type="molecule type" value="Genomic_DNA"/>
</dbReference>
<evidence type="ECO:0000256" key="3">
    <source>
        <dbReference type="ARBA" id="ARBA00013777"/>
    </source>
</evidence>
<dbReference type="PANTHER" id="PTHR15679">
    <property type="entry name" value="PCNA-ASSOCIATED FACTOR"/>
    <property type="match status" value="1"/>
</dbReference>
<evidence type="ECO:0000256" key="4">
    <source>
        <dbReference type="ARBA" id="ARBA00022490"/>
    </source>
</evidence>
<feature type="domain" description="PCNA-associated factor histone-like" evidence="11">
    <location>
        <begin position="13"/>
        <end position="72"/>
    </location>
</feature>
<keyword evidence="4" id="KW-0963">Cytoplasm</keyword>
<reference evidence="12" key="1">
    <citation type="submission" date="2022-11" db="EMBL/GenBank/DDBJ databases">
        <title>Centuries of genome instability and evolution in soft-shell clam transmissible cancer (bioRxiv).</title>
        <authorList>
            <person name="Hart S.F.M."/>
            <person name="Yonemitsu M.A."/>
            <person name="Giersch R.M."/>
            <person name="Beal B.F."/>
            <person name="Arriagada G."/>
            <person name="Davis B.W."/>
            <person name="Ostrander E.A."/>
            <person name="Goff S.P."/>
            <person name="Metzger M.J."/>
        </authorList>
    </citation>
    <scope>NUCLEOTIDE SEQUENCE</scope>
    <source>
        <strain evidence="12">MELC-2E11</strain>
        <tissue evidence="12">Siphon/mantle</tissue>
    </source>
</reference>